<organism evidence="3 4">
    <name type="scientific">Azospirillum brasilense</name>
    <dbReference type="NCBI Taxonomy" id="192"/>
    <lineage>
        <taxon>Bacteria</taxon>
        <taxon>Pseudomonadati</taxon>
        <taxon>Pseudomonadota</taxon>
        <taxon>Alphaproteobacteria</taxon>
        <taxon>Rhodospirillales</taxon>
        <taxon>Azospirillaceae</taxon>
        <taxon>Azospirillum</taxon>
    </lineage>
</organism>
<dbReference type="InterPro" id="IPR001478">
    <property type="entry name" value="PDZ"/>
</dbReference>
<evidence type="ECO:0000256" key="1">
    <source>
        <dbReference type="SAM" id="SignalP"/>
    </source>
</evidence>
<dbReference type="SMART" id="SM00228">
    <property type="entry name" value="PDZ"/>
    <property type="match status" value="1"/>
</dbReference>
<evidence type="ECO:0000259" key="2">
    <source>
        <dbReference type="PROSITE" id="PS50106"/>
    </source>
</evidence>
<dbReference type="SUPFAM" id="SSF50156">
    <property type="entry name" value="PDZ domain-like"/>
    <property type="match status" value="1"/>
</dbReference>
<name>A0A6L3B4H9_AZOBR</name>
<protein>
    <submittedName>
        <fullName evidence="3">PDZ domain-containing protein</fullName>
    </submittedName>
</protein>
<dbReference type="EMBL" id="QOKV01000003">
    <property type="protein sequence ID" value="KAA0687079.1"/>
    <property type="molecule type" value="Genomic_DNA"/>
</dbReference>
<dbReference type="CDD" id="cd14727">
    <property type="entry name" value="ChanN-like"/>
    <property type="match status" value="1"/>
</dbReference>
<proteinExistence type="predicted"/>
<evidence type="ECO:0000313" key="3">
    <source>
        <dbReference type="EMBL" id="KAA0687079.1"/>
    </source>
</evidence>
<comment type="caution">
    <text evidence="3">The sequence shown here is derived from an EMBL/GenBank/DDBJ whole genome shotgun (WGS) entry which is preliminary data.</text>
</comment>
<dbReference type="Pfam" id="PF04187">
    <property type="entry name" value="Cofac_haem_bdg"/>
    <property type="match status" value="1"/>
</dbReference>
<dbReference type="RefSeq" id="WP_149164191.1">
    <property type="nucleotide sequence ID" value="NZ_QOKV01000003.1"/>
</dbReference>
<feature type="domain" description="PDZ" evidence="2">
    <location>
        <begin position="315"/>
        <end position="383"/>
    </location>
</feature>
<reference evidence="3 4" key="1">
    <citation type="submission" date="2018-07" db="EMBL/GenBank/DDBJ databases">
        <title>Genome sequence of Roseomonas fauriae ATCC 49958.</title>
        <authorList>
            <person name="Sant'Anna F.H."/>
            <person name="Baldani J.I."/>
            <person name="Zilli J.E."/>
            <person name="Reis V.M."/>
            <person name="Hartmann A."/>
            <person name="Cruz L."/>
            <person name="de Souza E.M."/>
            <person name="de Oliveira Pedrosa F."/>
            <person name="Passaglia L.M.P."/>
        </authorList>
    </citation>
    <scope>NUCLEOTIDE SEQUENCE [LARGE SCALE GENOMIC DNA]</scope>
    <source>
        <strain evidence="3 4">ATCC 49958</strain>
    </source>
</reference>
<feature type="chain" id="PRO_5026817201" evidence="1">
    <location>
        <begin position="18"/>
        <end position="399"/>
    </location>
</feature>
<dbReference type="InterPro" id="IPR036034">
    <property type="entry name" value="PDZ_sf"/>
</dbReference>
<feature type="signal peptide" evidence="1">
    <location>
        <begin position="1"/>
        <end position="17"/>
    </location>
</feature>
<dbReference type="SUPFAM" id="SSF159501">
    <property type="entry name" value="EreA/ChaN-like"/>
    <property type="match status" value="1"/>
</dbReference>
<accession>A0A6L3B4H9</accession>
<dbReference type="Gene3D" id="3.40.50.11550">
    <property type="match status" value="1"/>
</dbReference>
<sequence>MLPRLMAVLLLSGGLLAGLGDTTAAKAAAAQAPQAAQTNNACVPPGGWSDATARPLNAADLLRRAAASPAVLLGERHDNADHHRWQLHNLAALHALNPDLAVGMEMFPRSVQPVLDRWSAGQLTEAELLRETNWPKVWGYDARFYLPILHFARMNRLPVVALNVDRGLVSRTAREGWAAVPANEREGVGDPAPPPASYTERLRQVMAAHGPTERRSGSFERFVEAQSVWDRAMAERIADTHRRTNRTVVAILGQGHIEGRDGVPHQLADLGIRHSVVLLPWDEDRPCAELDGRIADAVYGLGESEAPAETPRPRLGVMLEPGPEGVRVRSVTEGSVAAAAGLTAGDLVVAAAGSPVREASDLTAVVQRQAPGTWLPLTVKREQGTAELVAKFPASPTVE</sequence>
<dbReference type="AlphaFoldDB" id="A0A6L3B4H9"/>
<evidence type="ECO:0000313" key="4">
    <source>
        <dbReference type="Proteomes" id="UP000476837"/>
    </source>
</evidence>
<dbReference type="CDD" id="cd06779">
    <property type="entry name" value="cpPDZ_Deg_HtrA-like"/>
    <property type="match status" value="1"/>
</dbReference>
<dbReference type="PROSITE" id="PS50106">
    <property type="entry name" value="PDZ"/>
    <property type="match status" value="1"/>
</dbReference>
<dbReference type="Proteomes" id="UP000476837">
    <property type="component" value="Unassembled WGS sequence"/>
</dbReference>
<dbReference type="Gene3D" id="2.30.42.10">
    <property type="match status" value="1"/>
</dbReference>
<keyword evidence="1" id="KW-0732">Signal</keyword>
<gene>
    <name evidence="3" type="ORF">DS837_07575</name>
</gene>
<dbReference type="Pfam" id="PF13180">
    <property type="entry name" value="PDZ_2"/>
    <property type="match status" value="1"/>
</dbReference>
<dbReference type="InterPro" id="IPR007314">
    <property type="entry name" value="Cofac_haem-bd_dom"/>
</dbReference>